<proteinExistence type="predicted"/>
<organism evidence="1 2">
    <name type="scientific">Truncatella angustata</name>
    <dbReference type="NCBI Taxonomy" id="152316"/>
    <lineage>
        <taxon>Eukaryota</taxon>
        <taxon>Fungi</taxon>
        <taxon>Dikarya</taxon>
        <taxon>Ascomycota</taxon>
        <taxon>Pezizomycotina</taxon>
        <taxon>Sordariomycetes</taxon>
        <taxon>Xylariomycetidae</taxon>
        <taxon>Amphisphaeriales</taxon>
        <taxon>Sporocadaceae</taxon>
        <taxon>Truncatella</taxon>
    </lineage>
</organism>
<accession>A0A9P8RDZ8</accession>
<sequence length="327" mass="36761">MLDVCHLLTNSHKCRRKIDGSPACDGCIALGISCTQTAPNRKRGRPNRYASGDRVNGRLAAPPISTITPSISSTSSLDEHASPSAVHSTLSKGSEILLSLGPKTLLLQILDDWFKFMHPLIPLLHRRWFLSRIQSDEADRDPIFVALVLSVCAATNMTLRESASERYGKATALRCLHLIKHHNLLVIDECTLDWCIAQYNVAWTLLRDKYVCADFPLFHAIKESMAGVQWLMAHKLDELSLHDKEISKRLYCILMALDLGANTNVQSYLNLHSLDEPFAQLLPKSTMFLASRHMSTSFWHGVMPNRTEYIRPLMRHYVLGSIISSTL</sequence>
<name>A0A9P8RDZ8_9PEZI</name>
<protein>
    <recommendedName>
        <fullName evidence="3">Zn(2)-C6 fungal-type domain-containing protein</fullName>
    </recommendedName>
</protein>
<dbReference type="GeneID" id="70123959"/>
<keyword evidence="2" id="KW-1185">Reference proteome</keyword>
<dbReference type="Proteomes" id="UP000758603">
    <property type="component" value="Unassembled WGS sequence"/>
</dbReference>
<evidence type="ECO:0008006" key="3">
    <source>
        <dbReference type="Google" id="ProtNLM"/>
    </source>
</evidence>
<gene>
    <name evidence="1" type="ORF">BKA67DRAFT_142907</name>
</gene>
<comment type="caution">
    <text evidence="1">The sequence shown here is derived from an EMBL/GenBank/DDBJ whole genome shotgun (WGS) entry which is preliminary data.</text>
</comment>
<dbReference type="CDD" id="cd12148">
    <property type="entry name" value="fungal_TF_MHR"/>
    <property type="match status" value="1"/>
</dbReference>
<evidence type="ECO:0000313" key="2">
    <source>
        <dbReference type="Proteomes" id="UP000758603"/>
    </source>
</evidence>
<reference evidence="1" key="1">
    <citation type="journal article" date="2021" name="Nat. Commun.">
        <title>Genetic determinants of endophytism in the Arabidopsis root mycobiome.</title>
        <authorList>
            <person name="Mesny F."/>
            <person name="Miyauchi S."/>
            <person name="Thiergart T."/>
            <person name="Pickel B."/>
            <person name="Atanasova L."/>
            <person name="Karlsson M."/>
            <person name="Huettel B."/>
            <person name="Barry K.W."/>
            <person name="Haridas S."/>
            <person name="Chen C."/>
            <person name="Bauer D."/>
            <person name="Andreopoulos W."/>
            <person name="Pangilinan J."/>
            <person name="LaButti K."/>
            <person name="Riley R."/>
            <person name="Lipzen A."/>
            <person name="Clum A."/>
            <person name="Drula E."/>
            <person name="Henrissat B."/>
            <person name="Kohler A."/>
            <person name="Grigoriev I.V."/>
            <person name="Martin F.M."/>
            <person name="Hacquard S."/>
        </authorList>
    </citation>
    <scope>NUCLEOTIDE SEQUENCE</scope>
    <source>
        <strain evidence="1">MPI-SDFR-AT-0073</strain>
    </source>
</reference>
<evidence type="ECO:0000313" key="1">
    <source>
        <dbReference type="EMBL" id="KAH6638516.1"/>
    </source>
</evidence>
<dbReference type="RefSeq" id="XP_045950788.1">
    <property type="nucleotide sequence ID" value="XM_046095066.1"/>
</dbReference>
<dbReference type="OrthoDB" id="2534600at2759"/>
<dbReference type="AlphaFoldDB" id="A0A9P8RDZ8"/>
<dbReference type="EMBL" id="JAGPXC010000015">
    <property type="protein sequence ID" value="KAH6638516.1"/>
    <property type="molecule type" value="Genomic_DNA"/>
</dbReference>